<accession>A0A0U1LYW2</accession>
<name>A0A0U1LYW2_TALIS</name>
<dbReference type="OrthoDB" id="5538558at2759"/>
<evidence type="ECO:0000256" key="1">
    <source>
        <dbReference type="SAM" id="MobiDB-lite"/>
    </source>
</evidence>
<dbReference type="EMBL" id="CVMT01000003">
    <property type="protein sequence ID" value="CRG87891.1"/>
    <property type="molecule type" value="Genomic_DNA"/>
</dbReference>
<evidence type="ECO:0000313" key="2">
    <source>
        <dbReference type="EMBL" id="CRG87891.1"/>
    </source>
</evidence>
<protein>
    <submittedName>
        <fullName evidence="2">Uncharacterized protein</fullName>
    </submittedName>
</protein>
<dbReference type="Proteomes" id="UP000054383">
    <property type="component" value="Unassembled WGS sequence"/>
</dbReference>
<feature type="region of interest" description="Disordered" evidence="1">
    <location>
        <begin position="79"/>
        <end position="103"/>
    </location>
</feature>
<reference evidence="2 3" key="1">
    <citation type="submission" date="2015-04" db="EMBL/GenBank/DDBJ databases">
        <authorList>
            <person name="Syromyatnikov M.Y."/>
            <person name="Popov V.N."/>
        </authorList>
    </citation>
    <scope>NUCLEOTIDE SEQUENCE [LARGE SCALE GENOMIC DNA]</scope>
    <source>
        <strain evidence="2">WF-38-12</strain>
    </source>
</reference>
<gene>
    <name evidence="2" type="ORF">PISL3812_04912</name>
</gene>
<proteinExistence type="predicted"/>
<sequence>MNGKTVAPIVRRFDLEIKRQVKYPNVLVAYRQAKIESTRNDGTTTYVDIKTSRPKDTRTLSSGFPALFKGFTKKSERANSLREKWELEHPPKAPEGKSLTLIK</sequence>
<dbReference type="AlphaFoldDB" id="A0A0U1LYW2"/>
<keyword evidence="3" id="KW-1185">Reference proteome</keyword>
<organism evidence="2 3">
    <name type="scientific">Talaromyces islandicus</name>
    <name type="common">Penicillium islandicum</name>
    <dbReference type="NCBI Taxonomy" id="28573"/>
    <lineage>
        <taxon>Eukaryota</taxon>
        <taxon>Fungi</taxon>
        <taxon>Dikarya</taxon>
        <taxon>Ascomycota</taxon>
        <taxon>Pezizomycotina</taxon>
        <taxon>Eurotiomycetes</taxon>
        <taxon>Eurotiomycetidae</taxon>
        <taxon>Eurotiales</taxon>
        <taxon>Trichocomaceae</taxon>
        <taxon>Talaromyces</taxon>
        <taxon>Talaromyces sect. Islandici</taxon>
    </lineage>
</organism>
<evidence type="ECO:0000313" key="3">
    <source>
        <dbReference type="Proteomes" id="UP000054383"/>
    </source>
</evidence>
<feature type="compositionally biased region" description="Basic and acidic residues" evidence="1">
    <location>
        <begin position="79"/>
        <end position="95"/>
    </location>
</feature>